<dbReference type="GO" id="GO:0003723">
    <property type="term" value="F:RNA binding"/>
    <property type="evidence" value="ECO:0007669"/>
    <property type="project" value="UniProtKB-KW"/>
</dbReference>
<dbReference type="InterPro" id="IPR057596">
    <property type="entry name" value="RDRP_core"/>
</dbReference>
<comment type="similarity">
    <text evidence="1">Belongs to the RdRP family.</text>
</comment>
<evidence type="ECO:0000256" key="1">
    <source>
        <dbReference type="RuleBase" id="RU363098"/>
    </source>
</evidence>
<dbReference type="AlphaFoldDB" id="A0ABD3NDR8"/>
<evidence type="ECO:0000313" key="4">
    <source>
        <dbReference type="EMBL" id="KAL3774211.1"/>
    </source>
</evidence>
<comment type="caution">
    <text evidence="4">The sequence shown here is derived from an EMBL/GenBank/DDBJ whole genome shotgun (WGS) entry which is preliminary data.</text>
</comment>
<keyword evidence="1" id="KW-0694">RNA-binding</keyword>
<protein>
    <recommendedName>
        <fullName evidence="1">RNA-dependent RNA polymerase</fullName>
        <ecNumber evidence="1">2.7.7.48</ecNumber>
    </recommendedName>
</protein>
<feature type="domain" description="RDRP core" evidence="3">
    <location>
        <begin position="419"/>
        <end position="554"/>
    </location>
</feature>
<dbReference type="GO" id="GO:0003968">
    <property type="term" value="F:RNA-directed RNA polymerase activity"/>
    <property type="evidence" value="ECO:0007669"/>
    <property type="project" value="UniProtKB-KW"/>
</dbReference>
<dbReference type="Pfam" id="PF05183">
    <property type="entry name" value="RdRP"/>
    <property type="match status" value="2"/>
</dbReference>
<reference evidence="4 5" key="1">
    <citation type="submission" date="2024-10" db="EMBL/GenBank/DDBJ databases">
        <title>Updated reference genomes for cyclostephanoid diatoms.</title>
        <authorList>
            <person name="Roberts W.R."/>
            <person name="Alverson A.J."/>
        </authorList>
    </citation>
    <scope>NUCLEOTIDE SEQUENCE [LARGE SCALE GENOMIC DNA]</scope>
    <source>
        <strain evidence="4 5">AJA276-08</strain>
    </source>
</reference>
<sequence>MNEDMDRDEASASAAAIIKAAAKESSPNEGIIPDLVISEALGPPAVVVGVGSRTGMDSPPTLIDLTLDDTDEEGDVAPSPASARFKKDGRLADFGMYAGSLREKRVPPSRDRPGDNMEEGDAPKAVTPPRGTKNKMNEAFDEERKEPEFYYFAHIWGRQMRKVTSTLNEGPPPPVLSKGKYQILVSELVTRKGKGFREDKMGNKYYKSYYLKLSDSGVTRSIELALLSIGDFESLTYEHGPHKTHSRLKLLVSPSCRPPDGSKSELFCFHEIPPNHFEVIEDNGHLGCGFIHPAYLKQLLGNSTPAQRVFAIQVRIIGPSSVGVAKGMLFVKEDLEEYTIQLPTSMVKVAKSKTMPLHTDVVLNILQCYPSISQKCMGRLLDDSKTDPSLTQIKALKPLSRDVQRVMLCKGVGEDNIQEYMERLHQHSKSHPLWFQDIDEVKTRIKHGNVVGVCDPTGYIPSGHVFLTGMGGMGERAPSEVFLTRYPCTEGKDGIVAKLASWRDMPEEAFQFLDGLDFGAVVFPLGDNPLPPTINDGDLDGDLYPCIWDQNLIAGMTINADDECLGEILSDEMLECK</sequence>
<dbReference type="Proteomes" id="UP001530315">
    <property type="component" value="Unassembled WGS sequence"/>
</dbReference>
<feature type="compositionally biased region" description="Acidic residues" evidence="2">
    <location>
        <begin position="66"/>
        <end position="75"/>
    </location>
</feature>
<dbReference type="PANTHER" id="PTHR23079">
    <property type="entry name" value="RNA-DEPENDENT RNA POLYMERASE"/>
    <property type="match status" value="1"/>
</dbReference>
<keyword evidence="5" id="KW-1185">Reference proteome</keyword>
<comment type="catalytic activity">
    <reaction evidence="1">
        <text>RNA(n) + a ribonucleoside 5'-triphosphate = RNA(n+1) + diphosphate</text>
        <dbReference type="Rhea" id="RHEA:21248"/>
        <dbReference type="Rhea" id="RHEA-COMP:14527"/>
        <dbReference type="Rhea" id="RHEA-COMP:17342"/>
        <dbReference type="ChEBI" id="CHEBI:33019"/>
        <dbReference type="ChEBI" id="CHEBI:61557"/>
        <dbReference type="ChEBI" id="CHEBI:140395"/>
        <dbReference type="EC" id="2.7.7.48"/>
    </reaction>
</comment>
<feature type="domain" description="RDRP core" evidence="3">
    <location>
        <begin position="214"/>
        <end position="367"/>
    </location>
</feature>
<dbReference type="EC" id="2.7.7.48" evidence="1"/>
<dbReference type="GO" id="GO:0031047">
    <property type="term" value="P:regulatory ncRNA-mediated gene silencing"/>
    <property type="evidence" value="ECO:0007669"/>
    <property type="project" value="UniProtKB-KW"/>
</dbReference>
<feature type="region of interest" description="Disordered" evidence="2">
    <location>
        <begin position="51"/>
        <end position="83"/>
    </location>
</feature>
<name>A0ABD3NDR8_9STRA</name>
<dbReference type="EMBL" id="JALLAZ020001482">
    <property type="protein sequence ID" value="KAL3774211.1"/>
    <property type="molecule type" value="Genomic_DNA"/>
</dbReference>
<evidence type="ECO:0000313" key="5">
    <source>
        <dbReference type="Proteomes" id="UP001530315"/>
    </source>
</evidence>
<accession>A0ABD3NDR8</accession>
<dbReference type="PANTHER" id="PTHR23079:SF55">
    <property type="entry name" value="RNA-DIRECTED RNA POLYMERASE"/>
    <property type="match status" value="1"/>
</dbReference>
<evidence type="ECO:0000259" key="3">
    <source>
        <dbReference type="Pfam" id="PF05183"/>
    </source>
</evidence>
<keyword evidence="1" id="KW-0548">Nucleotidyltransferase</keyword>
<dbReference type="InterPro" id="IPR007855">
    <property type="entry name" value="RDRP"/>
</dbReference>
<feature type="compositionally biased region" description="Basic and acidic residues" evidence="2">
    <location>
        <begin position="103"/>
        <end position="115"/>
    </location>
</feature>
<feature type="region of interest" description="Disordered" evidence="2">
    <location>
        <begin position="103"/>
        <end position="135"/>
    </location>
</feature>
<proteinExistence type="inferred from homology"/>
<keyword evidence="1" id="KW-0808">Transferase</keyword>
<gene>
    <name evidence="4" type="ORF">ACHAW5_008536</name>
</gene>
<keyword evidence="1" id="KW-0696">RNA-directed RNA polymerase</keyword>
<organism evidence="4 5">
    <name type="scientific">Stephanodiscus triporus</name>
    <dbReference type="NCBI Taxonomy" id="2934178"/>
    <lineage>
        <taxon>Eukaryota</taxon>
        <taxon>Sar</taxon>
        <taxon>Stramenopiles</taxon>
        <taxon>Ochrophyta</taxon>
        <taxon>Bacillariophyta</taxon>
        <taxon>Coscinodiscophyceae</taxon>
        <taxon>Thalassiosirophycidae</taxon>
        <taxon>Stephanodiscales</taxon>
        <taxon>Stephanodiscaceae</taxon>
        <taxon>Stephanodiscus</taxon>
    </lineage>
</organism>
<evidence type="ECO:0000256" key="2">
    <source>
        <dbReference type="SAM" id="MobiDB-lite"/>
    </source>
</evidence>